<evidence type="ECO:0000313" key="2">
    <source>
        <dbReference type="EMBL" id="TCL09011.1"/>
    </source>
</evidence>
<gene>
    <name evidence="2" type="ORF">BXY66_1053</name>
</gene>
<protein>
    <recommendedName>
        <fullName evidence="4">YpeB-like protein with protease inhibitory function</fullName>
    </recommendedName>
</protein>
<keyword evidence="1" id="KW-0732">Signal</keyword>
<dbReference type="Proteomes" id="UP000295673">
    <property type="component" value="Unassembled WGS sequence"/>
</dbReference>
<dbReference type="EMBL" id="SMGR01000001">
    <property type="protein sequence ID" value="TCL09011.1"/>
    <property type="molecule type" value="Genomic_DNA"/>
</dbReference>
<dbReference type="RefSeq" id="WP_132859090.1">
    <property type="nucleotide sequence ID" value="NZ_SMGR01000001.1"/>
</dbReference>
<proteinExistence type="predicted"/>
<sequence>MLLRILATTTLIATPALATESDRADTLLKLIRDNGCQMTTAEADDILPKHDFTMDETRDIVRAWAQDGLIEMNDFAGIKLSEKGCQGG</sequence>
<feature type="chain" id="PRO_5020424545" description="YpeB-like protein with protease inhibitory function" evidence="1">
    <location>
        <begin position="19"/>
        <end position="88"/>
    </location>
</feature>
<name>A0A4R1NMP5_9RHOB</name>
<evidence type="ECO:0008006" key="4">
    <source>
        <dbReference type="Google" id="ProtNLM"/>
    </source>
</evidence>
<organism evidence="2 3">
    <name type="scientific">Shimia isoporae</name>
    <dbReference type="NCBI Taxonomy" id="647720"/>
    <lineage>
        <taxon>Bacteria</taxon>
        <taxon>Pseudomonadati</taxon>
        <taxon>Pseudomonadota</taxon>
        <taxon>Alphaproteobacteria</taxon>
        <taxon>Rhodobacterales</taxon>
        <taxon>Roseobacteraceae</taxon>
    </lineage>
</organism>
<accession>A0A4R1NMP5</accession>
<dbReference type="AlphaFoldDB" id="A0A4R1NMP5"/>
<reference evidence="2 3" key="1">
    <citation type="submission" date="2019-03" db="EMBL/GenBank/DDBJ databases">
        <title>Genomic Encyclopedia of Archaeal and Bacterial Type Strains, Phase II (KMG-II): from individual species to whole genera.</title>
        <authorList>
            <person name="Goeker M."/>
        </authorList>
    </citation>
    <scope>NUCLEOTIDE SEQUENCE [LARGE SCALE GENOMIC DNA]</scope>
    <source>
        <strain evidence="2 3">DSM 26433</strain>
    </source>
</reference>
<evidence type="ECO:0000313" key="3">
    <source>
        <dbReference type="Proteomes" id="UP000295673"/>
    </source>
</evidence>
<dbReference type="OrthoDB" id="7876221at2"/>
<keyword evidence="3" id="KW-1185">Reference proteome</keyword>
<feature type="signal peptide" evidence="1">
    <location>
        <begin position="1"/>
        <end position="18"/>
    </location>
</feature>
<comment type="caution">
    <text evidence="2">The sequence shown here is derived from an EMBL/GenBank/DDBJ whole genome shotgun (WGS) entry which is preliminary data.</text>
</comment>
<evidence type="ECO:0000256" key="1">
    <source>
        <dbReference type="SAM" id="SignalP"/>
    </source>
</evidence>